<dbReference type="Proteomes" id="UP001152320">
    <property type="component" value="Chromosome 12"/>
</dbReference>
<evidence type="ECO:0000313" key="8">
    <source>
        <dbReference type="Proteomes" id="UP001152320"/>
    </source>
</evidence>
<evidence type="ECO:0000256" key="1">
    <source>
        <dbReference type="ARBA" id="ARBA00004245"/>
    </source>
</evidence>
<dbReference type="PROSITE" id="PS51460">
    <property type="entry name" value="GAR"/>
    <property type="match status" value="1"/>
</dbReference>
<name>A0A9Q1BTI8_HOLLE</name>
<keyword evidence="3" id="KW-0206">Cytoskeleton</keyword>
<dbReference type="AlphaFoldDB" id="A0A9Q1BTI8"/>
<dbReference type="GO" id="GO:0051015">
    <property type="term" value="F:actin filament binding"/>
    <property type="evidence" value="ECO:0007669"/>
    <property type="project" value="TreeGrafter"/>
</dbReference>
<dbReference type="GO" id="GO:0008093">
    <property type="term" value="F:cytoskeletal anchor activity"/>
    <property type="evidence" value="ECO:0007669"/>
    <property type="project" value="TreeGrafter"/>
</dbReference>
<dbReference type="PANTHER" id="PTHR46756">
    <property type="entry name" value="TRANSGELIN"/>
    <property type="match status" value="1"/>
</dbReference>
<dbReference type="SMART" id="SM00033">
    <property type="entry name" value="CH"/>
    <property type="match status" value="1"/>
</dbReference>
<dbReference type="InterPro" id="IPR001715">
    <property type="entry name" value="CH_dom"/>
</dbReference>
<dbReference type="CDD" id="cd21204">
    <property type="entry name" value="CH_GAS2-like"/>
    <property type="match status" value="1"/>
</dbReference>
<accession>A0A9Q1BTI8</accession>
<comment type="subcellular location">
    <subcellularLocation>
        <location evidence="1">Cytoplasm</location>
        <location evidence="1">Cytoskeleton</location>
    </subcellularLocation>
</comment>
<feature type="domain" description="GAR" evidence="6">
    <location>
        <begin position="176"/>
        <end position="260"/>
    </location>
</feature>
<keyword evidence="8" id="KW-1185">Reference proteome</keyword>
<evidence type="ECO:0000256" key="2">
    <source>
        <dbReference type="ARBA" id="ARBA00022490"/>
    </source>
</evidence>
<dbReference type="PROSITE" id="PS50021">
    <property type="entry name" value="CH"/>
    <property type="match status" value="1"/>
</dbReference>
<sequence length="292" mass="33254">MKHLPTEMANGDQNLEQELSLAFSQEITRAAVASLHPLQEDLAEWLSRLLGVHITNSNFIESLSNGVLPCKLAQLIQSRALEYIQESKKDFKIPTKPIRFRENAPPESFIARDNVATFLSWCREIGLADTCLFETDDLVLQKGPKNVLVCIYELARLGCKYSIEPPALLKLEKEIEKEERNPRAVSAKSASKKPVGKLDRVVQNIAKNCRVDVHRVSEGRYNICGKLVFIRMLRGKHVMVRVGGGWDTLEHFLIRHEPTSYRRVSRHMTTESGEHIPDDYFVIKGKYKSEKS</sequence>
<evidence type="ECO:0000259" key="6">
    <source>
        <dbReference type="PROSITE" id="PS51460"/>
    </source>
</evidence>
<dbReference type="OrthoDB" id="2250192at2759"/>
<dbReference type="GO" id="GO:0051764">
    <property type="term" value="P:actin crosslink formation"/>
    <property type="evidence" value="ECO:0007669"/>
    <property type="project" value="TreeGrafter"/>
</dbReference>
<reference evidence="7" key="1">
    <citation type="submission" date="2021-10" db="EMBL/GenBank/DDBJ databases">
        <title>Tropical sea cucumber genome reveals ecological adaptation and Cuvierian tubules defense mechanism.</title>
        <authorList>
            <person name="Chen T."/>
        </authorList>
    </citation>
    <scope>NUCLEOTIDE SEQUENCE</scope>
    <source>
        <strain evidence="7">Nanhai2018</strain>
        <tissue evidence="7">Muscle</tissue>
    </source>
</reference>
<organism evidence="7 8">
    <name type="scientific">Holothuria leucospilota</name>
    <name type="common">Black long sea cucumber</name>
    <name type="synonym">Mertensiothuria leucospilota</name>
    <dbReference type="NCBI Taxonomy" id="206669"/>
    <lineage>
        <taxon>Eukaryota</taxon>
        <taxon>Metazoa</taxon>
        <taxon>Echinodermata</taxon>
        <taxon>Eleutherozoa</taxon>
        <taxon>Echinozoa</taxon>
        <taxon>Holothuroidea</taxon>
        <taxon>Aspidochirotacea</taxon>
        <taxon>Aspidochirotida</taxon>
        <taxon>Holothuriidae</taxon>
        <taxon>Holothuria</taxon>
    </lineage>
</organism>
<evidence type="ECO:0000259" key="5">
    <source>
        <dbReference type="PROSITE" id="PS50021"/>
    </source>
</evidence>
<dbReference type="SUPFAM" id="SSF47576">
    <property type="entry name" value="Calponin-homology domain, CH-domain"/>
    <property type="match status" value="1"/>
</dbReference>
<dbReference type="SUPFAM" id="SSF143575">
    <property type="entry name" value="GAS2 domain-like"/>
    <property type="match status" value="1"/>
</dbReference>
<comment type="caution">
    <text evidence="7">The sequence shown here is derived from an EMBL/GenBank/DDBJ whole genome shotgun (WGS) entry which is preliminary data.</text>
</comment>
<protein>
    <submittedName>
        <fullName evidence="7">Growth arrest-specific protein 2</fullName>
    </submittedName>
</protein>
<dbReference type="InterPro" id="IPR003108">
    <property type="entry name" value="GAR_dom"/>
</dbReference>
<dbReference type="InterPro" id="IPR036534">
    <property type="entry name" value="GAR_dom_sf"/>
</dbReference>
<comment type="similarity">
    <text evidence="4">Belongs to the GAS2 family.</text>
</comment>
<dbReference type="EMBL" id="JAIZAY010000012">
    <property type="protein sequence ID" value="KAJ8032301.1"/>
    <property type="molecule type" value="Genomic_DNA"/>
</dbReference>
<dbReference type="InterPro" id="IPR036872">
    <property type="entry name" value="CH_dom_sf"/>
</dbReference>
<dbReference type="SMART" id="SM00243">
    <property type="entry name" value="GAS2"/>
    <property type="match status" value="1"/>
</dbReference>
<evidence type="ECO:0000256" key="4">
    <source>
        <dbReference type="ARBA" id="ARBA00038441"/>
    </source>
</evidence>
<dbReference type="Pfam" id="PF00307">
    <property type="entry name" value="CH"/>
    <property type="match status" value="1"/>
</dbReference>
<evidence type="ECO:0000256" key="3">
    <source>
        <dbReference type="ARBA" id="ARBA00023212"/>
    </source>
</evidence>
<evidence type="ECO:0000313" key="7">
    <source>
        <dbReference type="EMBL" id="KAJ8032301.1"/>
    </source>
</evidence>
<proteinExistence type="inferred from homology"/>
<dbReference type="Gene3D" id="3.30.920.20">
    <property type="entry name" value="Gas2-like domain"/>
    <property type="match status" value="1"/>
</dbReference>
<gene>
    <name evidence="7" type="ORF">HOLleu_25790</name>
</gene>
<dbReference type="Gene3D" id="1.10.418.10">
    <property type="entry name" value="Calponin-like domain"/>
    <property type="match status" value="1"/>
</dbReference>
<feature type="domain" description="Calponin-homology (CH)" evidence="5">
    <location>
        <begin position="36"/>
        <end position="159"/>
    </location>
</feature>
<dbReference type="Pfam" id="PF02187">
    <property type="entry name" value="GAS2"/>
    <property type="match status" value="1"/>
</dbReference>
<dbReference type="PANTHER" id="PTHR46756:SF13">
    <property type="entry name" value="GROWTH ARREST-SPECIFIC PROTEIN 2"/>
    <property type="match status" value="1"/>
</dbReference>
<dbReference type="GO" id="GO:0008017">
    <property type="term" value="F:microtubule binding"/>
    <property type="evidence" value="ECO:0007669"/>
    <property type="project" value="InterPro"/>
</dbReference>
<keyword evidence="2" id="KW-0963">Cytoplasm</keyword>
<dbReference type="GO" id="GO:0005884">
    <property type="term" value="C:actin filament"/>
    <property type="evidence" value="ECO:0007669"/>
    <property type="project" value="TreeGrafter"/>
</dbReference>